<dbReference type="GO" id="GO:0046488">
    <property type="term" value="P:phosphatidylinositol metabolic process"/>
    <property type="evidence" value="ECO:0007669"/>
    <property type="project" value="TreeGrafter"/>
</dbReference>
<dbReference type="Proteomes" id="UP001163046">
    <property type="component" value="Unassembled WGS sequence"/>
</dbReference>
<dbReference type="PRINTS" id="PR00390">
    <property type="entry name" value="PHPHLIPASEC"/>
</dbReference>
<dbReference type="InterPro" id="IPR015359">
    <property type="entry name" value="PLC_EF-hand-like"/>
</dbReference>
<dbReference type="SUPFAM" id="SSF50729">
    <property type="entry name" value="PH domain-like"/>
    <property type="match status" value="1"/>
</dbReference>
<accession>A0A9X0D9F3</accession>
<dbReference type="InterPro" id="IPR000008">
    <property type="entry name" value="C2_dom"/>
</dbReference>
<dbReference type="GO" id="GO:0004435">
    <property type="term" value="F:phosphatidylinositol-4,5-bisphosphate phospholipase C activity"/>
    <property type="evidence" value="ECO:0007669"/>
    <property type="project" value="UniProtKB-EC"/>
</dbReference>
<dbReference type="Pfam" id="PF00387">
    <property type="entry name" value="PI-PLC-Y"/>
    <property type="match status" value="1"/>
</dbReference>
<feature type="compositionally biased region" description="Low complexity" evidence="5">
    <location>
        <begin position="1"/>
        <end position="16"/>
    </location>
</feature>
<dbReference type="FunFam" id="2.30.29.30:FF:000025">
    <property type="entry name" value="Phosphoinositide phospholipase C"/>
    <property type="match status" value="1"/>
</dbReference>
<dbReference type="SUPFAM" id="SSF49562">
    <property type="entry name" value="C2 domain (Calcium/lipid-binding domain, CaLB)"/>
    <property type="match status" value="1"/>
</dbReference>
<dbReference type="OrthoDB" id="269822at2759"/>
<dbReference type="FunFam" id="1.10.238.10:FF:000005">
    <property type="entry name" value="Phosphoinositide phospholipase C"/>
    <property type="match status" value="1"/>
</dbReference>
<dbReference type="GO" id="GO:0032228">
    <property type="term" value="P:regulation of synaptic transmission, GABAergic"/>
    <property type="evidence" value="ECO:0007669"/>
    <property type="project" value="TreeGrafter"/>
</dbReference>
<dbReference type="PROSITE" id="PS50003">
    <property type="entry name" value="PH_DOMAIN"/>
    <property type="match status" value="1"/>
</dbReference>
<dbReference type="Pfam" id="PF16457">
    <property type="entry name" value="PH_12"/>
    <property type="match status" value="1"/>
</dbReference>
<organism evidence="9 10">
    <name type="scientific">Desmophyllum pertusum</name>
    <dbReference type="NCBI Taxonomy" id="174260"/>
    <lineage>
        <taxon>Eukaryota</taxon>
        <taxon>Metazoa</taxon>
        <taxon>Cnidaria</taxon>
        <taxon>Anthozoa</taxon>
        <taxon>Hexacorallia</taxon>
        <taxon>Scleractinia</taxon>
        <taxon>Caryophylliina</taxon>
        <taxon>Caryophylliidae</taxon>
        <taxon>Desmophyllum</taxon>
    </lineage>
</organism>
<comment type="subcellular location">
    <subcellularLocation>
        <location evidence="1">Cytoplasm</location>
    </subcellularLocation>
</comment>
<dbReference type="Pfam" id="PF09279">
    <property type="entry name" value="EF-hand_like"/>
    <property type="match status" value="1"/>
</dbReference>
<dbReference type="InterPro" id="IPR000909">
    <property type="entry name" value="PLipase_C_PInositol-sp_X_dom"/>
</dbReference>
<dbReference type="CDD" id="cd13364">
    <property type="entry name" value="PH_PLC_eta"/>
    <property type="match status" value="1"/>
</dbReference>
<dbReference type="GO" id="GO:0007214">
    <property type="term" value="P:gamma-aminobutyric acid signaling pathway"/>
    <property type="evidence" value="ECO:0007669"/>
    <property type="project" value="TreeGrafter"/>
</dbReference>
<dbReference type="Gene3D" id="2.30.29.30">
    <property type="entry name" value="Pleckstrin-homology domain (PH domain)/Phosphotyrosine-binding domain (PTB)"/>
    <property type="match status" value="1"/>
</dbReference>
<comment type="catalytic activity">
    <reaction evidence="4">
        <text>a 1,2-diacyl-sn-glycero-3-phospho-(1D-myo-inositol-4,5-bisphosphate) + H2O = 1D-myo-inositol 1,4,5-trisphosphate + a 1,2-diacyl-sn-glycerol + H(+)</text>
        <dbReference type="Rhea" id="RHEA:33179"/>
        <dbReference type="ChEBI" id="CHEBI:15377"/>
        <dbReference type="ChEBI" id="CHEBI:15378"/>
        <dbReference type="ChEBI" id="CHEBI:17815"/>
        <dbReference type="ChEBI" id="CHEBI:58456"/>
        <dbReference type="ChEBI" id="CHEBI:203600"/>
        <dbReference type="EC" id="3.1.4.11"/>
    </reaction>
</comment>
<dbReference type="GO" id="GO:0051209">
    <property type="term" value="P:release of sequestered calcium ion into cytosol"/>
    <property type="evidence" value="ECO:0007669"/>
    <property type="project" value="TreeGrafter"/>
</dbReference>
<keyword evidence="10" id="KW-1185">Reference proteome</keyword>
<dbReference type="InterPro" id="IPR001711">
    <property type="entry name" value="PLipase_C_Pinositol-sp_Y"/>
</dbReference>
<dbReference type="PROSITE" id="PS50007">
    <property type="entry name" value="PIPLC_X_DOMAIN"/>
    <property type="match status" value="1"/>
</dbReference>
<dbReference type="SUPFAM" id="SSF47473">
    <property type="entry name" value="EF-hand"/>
    <property type="match status" value="1"/>
</dbReference>
<dbReference type="Pfam" id="PF00168">
    <property type="entry name" value="C2"/>
    <property type="match status" value="1"/>
</dbReference>
<dbReference type="InterPro" id="IPR035892">
    <property type="entry name" value="C2_domain_sf"/>
</dbReference>
<dbReference type="GO" id="GO:0048015">
    <property type="term" value="P:phosphatidylinositol-mediated signaling"/>
    <property type="evidence" value="ECO:0007669"/>
    <property type="project" value="TreeGrafter"/>
</dbReference>
<feature type="domain" description="C2" evidence="7">
    <location>
        <begin position="663"/>
        <end position="792"/>
    </location>
</feature>
<name>A0A9X0D9F3_9CNID</name>
<dbReference type="FunFam" id="3.20.20.190:FF:000001">
    <property type="entry name" value="Phosphoinositide phospholipase C"/>
    <property type="match status" value="1"/>
</dbReference>
<dbReference type="Pfam" id="PF00388">
    <property type="entry name" value="PI-PLC-X"/>
    <property type="match status" value="1"/>
</dbReference>
<feature type="domain" description="PH" evidence="6">
    <location>
        <begin position="79"/>
        <end position="188"/>
    </location>
</feature>
<dbReference type="Gene3D" id="2.60.40.150">
    <property type="entry name" value="C2 domain"/>
    <property type="match status" value="1"/>
</dbReference>
<evidence type="ECO:0000256" key="4">
    <source>
        <dbReference type="RuleBase" id="RU361133"/>
    </source>
</evidence>
<proteinExistence type="predicted"/>
<feature type="region of interest" description="Disordered" evidence="5">
    <location>
        <begin position="1"/>
        <end position="59"/>
    </location>
</feature>
<dbReference type="PANTHER" id="PTHR10336:SF196">
    <property type="entry name" value="PHOSPHOINOSITIDE PHOSPHOLIPASE C"/>
    <property type="match status" value="1"/>
</dbReference>
<evidence type="ECO:0000313" key="9">
    <source>
        <dbReference type="EMBL" id="KAJ7392217.1"/>
    </source>
</evidence>
<dbReference type="InterPro" id="IPR001849">
    <property type="entry name" value="PH_domain"/>
</dbReference>
<keyword evidence="3" id="KW-0807">Transducer</keyword>
<keyword evidence="4" id="KW-0443">Lipid metabolism</keyword>
<dbReference type="GO" id="GO:0005737">
    <property type="term" value="C:cytoplasm"/>
    <property type="evidence" value="ECO:0007669"/>
    <property type="project" value="UniProtKB-SubCell"/>
</dbReference>
<dbReference type="InterPro" id="IPR017946">
    <property type="entry name" value="PLC-like_Pdiesterase_TIM-brl"/>
</dbReference>
<dbReference type="PROSITE" id="PS50004">
    <property type="entry name" value="C2"/>
    <property type="match status" value="1"/>
</dbReference>
<evidence type="ECO:0000259" key="7">
    <source>
        <dbReference type="PROSITE" id="PS50004"/>
    </source>
</evidence>
<dbReference type="PROSITE" id="PS50008">
    <property type="entry name" value="PIPLC_Y_DOMAIN"/>
    <property type="match status" value="1"/>
</dbReference>
<dbReference type="Gene3D" id="3.20.20.190">
    <property type="entry name" value="Phosphatidylinositol (PI) phosphodiesterase"/>
    <property type="match status" value="1"/>
</dbReference>
<dbReference type="SMART" id="SM00149">
    <property type="entry name" value="PLCYc"/>
    <property type="match status" value="1"/>
</dbReference>
<dbReference type="InterPro" id="IPR001192">
    <property type="entry name" value="PI-PLC_fam"/>
</dbReference>
<feature type="domain" description="PI-PLC Y-box" evidence="8">
    <location>
        <begin position="547"/>
        <end position="663"/>
    </location>
</feature>
<dbReference type="SMART" id="SM00148">
    <property type="entry name" value="PLCXc"/>
    <property type="match status" value="1"/>
</dbReference>
<evidence type="ECO:0000256" key="2">
    <source>
        <dbReference type="ARBA" id="ARBA00022490"/>
    </source>
</evidence>
<dbReference type="EC" id="3.1.4.11" evidence="4"/>
<evidence type="ECO:0000259" key="8">
    <source>
        <dbReference type="PROSITE" id="PS50008"/>
    </source>
</evidence>
<dbReference type="Gene3D" id="1.10.238.10">
    <property type="entry name" value="EF-hand"/>
    <property type="match status" value="2"/>
</dbReference>
<dbReference type="InterPro" id="IPR011993">
    <property type="entry name" value="PH-like_dom_sf"/>
</dbReference>
<dbReference type="SMART" id="SM00239">
    <property type="entry name" value="C2"/>
    <property type="match status" value="1"/>
</dbReference>
<keyword evidence="2" id="KW-0963">Cytoplasm</keyword>
<dbReference type="InterPro" id="IPR011992">
    <property type="entry name" value="EF-hand-dom_pair"/>
</dbReference>
<evidence type="ECO:0000256" key="1">
    <source>
        <dbReference type="ARBA" id="ARBA00004496"/>
    </source>
</evidence>
<dbReference type="SMART" id="SM00233">
    <property type="entry name" value="PH"/>
    <property type="match status" value="1"/>
</dbReference>
<protein>
    <recommendedName>
        <fullName evidence="4">Phosphoinositide phospholipase C</fullName>
        <ecNumber evidence="4">3.1.4.11</ecNumber>
    </recommendedName>
</protein>
<dbReference type="GO" id="GO:0016042">
    <property type="term" value="P:lipid catabolic process"/>
    <property type="evidence" value="ECO:0007669"/>
    <property type="project" value="UniProtKB-KW"/>
</dbReference>
<dbReference type="CDD" id="cd00275">
    <property type="entry name" value="C2_PLC_like"/>
    <property type="match status" value="1"/>
</dbReference>
<evidence type="ECO:0000256" key="5">
    <source>
        <dbReference type="SAM" id="MobiDB-lite"/>
    </source>
</evidence>
<reference evidence="9" key="1">
    <citation type="submission" date="2023-01" db="EMBL/GenBank/DDBJ databases">
        <title>Genome assembly of the deep-sea coral Lophelia pertusa.</title>
        <authorList>
            <person name="Herrera S."/>
            <person name="Cordes E."/>
        </authorList>
    </citation>
    <scope>NUCLEOTIDE SEQUENCE</scope>
    <source>
        <strain evidence="9">USNM1676648</strain>
        <tissue evidence="9">Polyp</tissue>
    </source>
</reference>
<dbReference type="PANTHER" id="PTHR10336">
    <property type="entry name" value="PHOSPHOINOSITIDE-SPECIFIC PHOSPHOLIPASE C FAMILY PROTEIN"/>
    <property type="match status" value="1"/>
</dbReference>
<keyword evidence="4" id="KW-0442">Lipid degradation</keyword>
<evidence type="ECO:0000256" key="3">
    <source>
        <dbReference type="ARBA" id="ARBA00023224"/>
    </source>
</evidence>
<keyword evidence="4" id="KW-0378">Hydrolase</keyword>
<feature type="compositionally biased region" description="Basic and acidic residues" evidence="5">
    <location>
        <begin position="24"/>
        <end position="35"/>
    </location>
</feature>
<dbReference type="CDD" id="cd08597">
    <property type="entry name" value="PI-PLCc_PRIP_metazoa"/>
    <property type="match status" value="1"/>
</dbReference>
<dbReference type="AlphaFoldDB" id="A0A9X0D9F3"/>
<sequence>MADPSSVVSSGVQSSVTNGDGQIAEERETVGEERPVNIPRKSSVLKKDGRPSKRSLQKSVSFIARPEDKRIINAADCLTFLQNGSELMKIRSNSRQYQRFFFLDEDLTGLRWRPSSKKPDKARISIDTVKEIRCGKNTDVFRDMDRDDFQEDCAFSIIYSDSFETLNLVAYSPDEANIWVTGLRCLLDSDKDNGGKGRLNEKEVLSVVRELNEQIPESVIKQRFKEAVAVSSNSQKSSLSREEFLSFYKELTTRPEVYFLLARYTSNSDYLTTDDLLLFLEAEQGLSRVGKEHCLDIIKRCEPTEEGRRLKCLGIDGFTQYLLEEDCHIFGSDHRTVCQEMTHPLSHYFIASSHNTYLLENQLSGPSSVEAYIDALRKGCKCVELDCWDGSSDDPVIYHGHTLTSKILFRDVLEAVDEHAFTKSPYPLILSIENHCSVKQQQIMAKYLKEILQDKLYTIQPGENESYLPSPEALKKKIIVKNKKLPSDVKTDTGEVSDDDDEQDDTVVMNGDCKLERQNSKQGSFKRQIVKDPNKKPKKTIKLARELSDLVTYCKSVAFQDFQYSSENQKCWELCSFSENVARRLTQTFPEEFVNYNKSFLSRVYPAGKRVDSSNYHPQEMWNCGCQLVALNYQTPGLMMNLNKGKFLENGGCGYVLKPAVMREEIAYFNPNTKDVIPGVPPQILQIKVISGQQFPKPKGSTAKGDVIDPFVTIEVFGIPADISQERTRTVPHNGFNPVFDETFEFHVNLPDLALVRFVVQDDDFIGDGFIGQYTIPLNCIQPGYRHVRLLSSQGEELESATLFVHVTITNLNDAVAVSVVRAKTKESLLEEVEESEGVHKYEIRGVKAVDDTFKVAIQPLRDGTDLRENVQTALGNFREICGVAPRSNLKQCIRLLASRLESTSEFLALKLVMKDEYPYFEAHGSLPEMLKKALAAIEQVVQDSKTLIETCDSVHERIIQSERAGLEWHEELHSACVKEGIKGKRLSKAVESYAWNIRVLKGQADLLLNAKSECQEYLRQIQEATLASGLVKSVGCNL</sequence>
<evidence type="ECO:0000313" key="10">
    <source>
        <dbReference type="Proteomes" id="UP001163046"/>
    </source>
</evidence>
<evidence type="ECO:0000259" key="6">
    <source>
        <dbReference type="PROSITE" id="PS50003"/>
    </source>
</evidence>
<comment type="caution">
    <text evidence="9">The sequence shown here is derived from an EMBL/GenBank/DDBJ whole genome shotgun (WGS) entry which is preliminary data.</text>
</comment>
<dbReference type="SUPFAM" id="SSF51695">
    <property type="entry name" value="PLC-like phosphodiesterases"/>
    <property type="match status" value="1"/>
</dbReference>
<gene>
    <name evidence="9" type="ORF">OS493_013593</name>
</gene>
<dbReference type="EMBL" id="MU825402">
    <property type="protein sequence ID" value="KAJ7392217.1"/>
    <property type="molecule type" value="Genomic_DNA"/>
</dbReference>